<sequence length="551" mass="63259">MKARLSSKNLFWGVLSFLPLALYFLFLSEYAVNIPKWDDHALKAFILDFTQADGFFAKIATFFKQHNEHRIAFDRLITLIVYTLHGSIEYRWLMWVGNFTLIGLLILFWRLFYKNNIHFALFVPVSCLLFQLQLWENTFWGMASMQNFGVILFIFWTIYLISSENPRHFYLAVFAAFMAVFTSGNGILVLPICAVLLALQKRWQHLLIFGIISILLIFSYFYHYASPPSNPPLTGIGIKKIVLGFFLFIGSVADILPFQNLTVLLSAASGFIMFSLAAVISVYFLLNSKLIKETRSLTQLELFMLGTLMFLVGTALIVTVTRISFGVQGLQTSRYKIYSVLLLIIIYTAIIRKIRIEGKSLVITFLIIAGFSFNLLANYRNFSEVVNLRKQLITFPFNWAYDEKLSPSKPTIKLYETPVLFYTNQNIPGLLAASDWNSDIHKTIREDGLELVNTNFEKPSGKDAGAYLLLESSRRTYLVPARQENYPVQSTLKTHSYWAKGFRVNIQKNEFDSGTYHLGLWIQKENGGEIFTLNDSLVVETLHKKTVKTNW</sequence>
<evidence type="ECO:0000313" key="2">
    <source>
        <dbReference type="EMBL" id="SFQ06614.1"/>
    </source>
</evidence>
<evidence type="ECO:0000256" key="1">
    <source>
        <dbReference type="SAM" id="Phobius"/>
    </source>
</evidence>
<evidence type="ECO:0008006" key="4">
    <source>
        <dbReference type="Google" id="ProtNLM"/>
    </source>
</evidence>
<keyword evidence="1" id="KW-0472">Membrane</keyword>
<feature type="transmembrane region" description="Helical" evidence="1">
    <location>
        <begin position="169"/>
        <end position="199"/>
    </location>
</feature>
<keyword evidence="1" id="KW-0812">Transmembrane</keyword>
<accession>A0A1I5VGF2</accession>
<dbReference type="Proteomes" id="UP000199306">
    <property type="component" value="Unassembled WGS sequence"/>
</dbReference>
<keyword evidence="3" id="KW-1185">Reference proteome</keyword>
<dbReference type="AlphaFoldDB" id="A0A1I5VGF2"/>
<feature type="transmembrane region" description="Helical" evidence="1">
    <location>
        <begin position="237"/>
        <end position="258"/>
    </location>
</feature>
<feature type="transmembrane region" description="Helical" evidence="1">
    <location>
        <begin position="264"/>
        <end position="286"/>
    </location>
</feature>
<feature type="transmembrane region" description="Helical" evidence="1">
    <location>
        <begin position="205"/>
        <end position="225"/>
    </location>
</feature>
<feature type="transmembrane region" description="Helical" evidence="1">
    <location>
        <begin position="337"/>
        <end position="354"/>
    </location>
</feature>
<dbReference type="OrthoDB" id="936260at2"/>
<dbReference type="RefSeq" id="WP_143095247.1">
    <property type="nucleotide sequence ID" value="NZ_FOXH01000009.1"/>
</dbReference>
<name>A0A1I5VGF2_9BACT</name>
<protein>
    <recommendedName>
        <fullName evidence="4">4-amino-4-deoxy-L-arabinose transferase</fullName>
    </recommendedName>
</protein>
<feature type="transmembrane region" description="Helical" evidence="1">
    <location>
        <begin position="9"/>
        <end position="27"/>
    </location>
</feature>
<keyword evidence="1" id="KW-1133">Transmembrane helix</keyword>
<feature type="transmembrane region" description="Helical" evidence="1">
    <location>
        <begin position="141"/>
        <end position="162"/>
    </location>
</feature>
<gene>
    <name evidence="2" type="ORF">SAMN04515674_109105</name>
</gene>
<feature type="transmembrane region" description="Helical" evidence="1">
    <location>
        <begin position="361"/>
        <end position="379"/>
    </location>
</feature>
<dbReference type="STRING" id="1079859.SAMN04515674_109105"/>
<feature type="transmembrane region" description="Helical" evidence="1">
    <location>
        <begin position="92"/>
        <end position="112"/>
    </location>
</feature>
<feature type="transmembrane region" description="Helical" evidence="1">
    <location>
        <begin position="302"/>
        <end position="325"/>
    </location>
</feature>
<reference evidence="2 3" key="1">
    <citation type="submission" date="2016-10" db="EMBL/GenBank/DDBJ databases">
        <authorList>
            <person name="de Groot N.N."/>
        </authorList>
    </citation>
    <scope>NUCLEOTIDE SEQUENCE [LARGE SCALE GENOMIC DNA]</scope>
    <source>
        <strain evidence="3">E92,LMG 26720,CCM 7988</strain>
    </source>
</reference>
<evidence type="ECO:0000313" key="3">
    <source>
        <dbReference type="Proteomes" id="UP000199306"/>
    </source>
</evidence>
<proteinExistence type="predicted"/>
<organism evidence="2 3">
    <name type="scientific">Pseudarcicella hirudinis</name>
    <dbReference type="NCBI Taxonomy" id="1079859"/>
    <lineage>
        <taxon>Bacteria</taxon>
        <taxon>Pseudomonadati</taxon>
        <taxon>Bacteroidota</taxon>
        <taxon>Cytophagia</taxon>
        <taxon>Cytophagales</taxon>
        <taxon>Flectobacillaceae</taxon>
        <taxon>Pseudarcicella</taxon>
    </lineage>
</organism>
<dbReference type="EMBL" id="FOXH01000009">
    <property type="protein sequence ID" value="SFQ06614.1"/>
    <property type="molecule type" value="Genomic_DNA"/>
</dbReference>